<dbReference type="EMBL" id="CP034207">
    <property type="protein sequence ID" value="QBZ61800.1"/>
    <property type="molecule type" value="Genomic_DNA"/>
</dbReference>
<name>A0A4P7NIK4_PYROR</name>
<sequence length="139" mass="15356">MQVTHPGARHVQAFPRGTVQRNAKTSPNDCRVGSKVSKSNGSFWRVPLVQHLEGVGLEDCPTYYRPSLLGTPEKKKKKKKNPRGHGGCCDSPKIRPPTTGRVSSRFCNAALNQFVQGSTRIRLAAHRANLLPSREKKEA</sequence>
<accession>A0A4P7NIK4</accession>
<evidence type="ECO:0000313" key="2">
    <source>
        <dbReference type="EMBL" id="QBZ61800.1"/>
    </source>
</evidence>
<gene>
    <name evidence="2" type="ORF">PoMZ_08758</name>
</gene>
<evidence type="ECO:0000313" key="3">
    <source>
        <dbReference type="Proteomes" id="UP000294847"/>
    </source>
</evidence>
<feature type="compositionally biased region" description="Basic residues" evidence="1">
    <location>
        <begin position="74"/>
        <end position="83"/>
    </location>
</feature>
<evidence type="ECO:0000256" key="1">
    <source>
        <dbReference type="SAM" id="MobiDB-lite"/>
    </source>
</evidence>
<protein>
    <submittedName>
        <fullName evidence="2">Uncharacterized protein</fullName>
    </submittedName>
</protein>
<feature type="region of interest" description="Disordered" evidence="1">
    <location>
        <begin position="66"/>
        <end position="101"/>
    </location>
</feature>
<reference evidence="2 3" key="1">
    <citation type="journal article" date="2019" name="Mol. Biol. Evol.">
        <title>Blast fungal genomes show frequent chromosomal changes, gene gains and losses, and effector gene turnover.</title>
        <authorList>
            <person name="Gomez Luciano L.B."/>
            <person name="Jason Tsai I."/>
            <person name="Chuma I."/>
            <person name="Tosa Y."/>
            <person name="Chen Y.H."/>
            <person name="Li J.Y."/>
            <person name="Li M.Y."/>
            <person name="Jade Lu M.Y."/>
            <person name="Nakayashiki H."/>
            <person name="Li W.H."/>
        </authorList>
    </citation>
    <scope>NUCLEOTIDE SEQUENCE [LARGE SCALE GENOMIC DNA]</scope>
    <source>
        <strain evidence="2">MZ5-1-6</strain>
    </source>
</reference>
<dbReference type="Proteomes" id="UP000294847">
    <property type="component" value="Chromosome 4"/>
</dbReference>
<proteinExistence type="predicted"/>
<organism evidence="2 3">
    <name type="scientific">Pyricularia oryzae</name>
    <name type="common">Rice blast fungus</name>
    <name type="synonym">Magnaporthe oryzae</name>
    <dbReference type="NCBI Taxonomy" id="318829"/>
    <lineage>
        <taxon>Eukaryota</taxon>
        <taxon>Fungi</taxon>
        <taxon>Dikarya</taxon>
        <taxon>Ascomycota</taxon>
        <taxon>Pezizomycotina</taxon>
        <taxon>Sordariomycetes</taxon>
        <taxon>Sordariomycetidae</taxon>
        <taxon>Magnaporthales</taxon>
        <taxon>Pyriculariaceae</taxon>
        <taxon>Pyricularia</taxon>
    </lineage>
</organism>
<dbReference type="AlphaFoldDB" id="A0A4P7NIK4"/>